<comment type="caution">
    <text evidence="3">The sequence shown here is derived from an EMBL/GenBank/DDBJ whole genome shotgun (WGS) entry which is preliminary data.</text>
</comment>
<reference evidence="3 4" key="1">
    <citation type="journal article" date="2013" name="Genome Announc.">
        <title>Draft Genome Sequence of the Lignocellulose Decomposer Thermobifida fusca Strain TM51.</title>
        <authorList>
            <person name="Toth A."/>
            <person name="Barna T."/>
            <person name="Nagy I."/>
            <person name="Horvath B."/>
            <person name="Nagy I."/>
            <person name="Tancsics A."/>
            <person name="Kriszt B."/>
            <person name="Baka E."/>
            <person name="Fekete C."/>
            <person name="Kukolya J."/>
        </authorList>
    </citation>
    <scope>NUCLEOTIDE SEQUENCE [LARGE SCALE GENOMIC DNA]</scope>
    <source>
        <strain evidence="3 4">TM51</strain>
    </source>
</reference>
<feature type="binding site" evidence="2">
    <location>
        <position position="61"/>
    </location>
    <ligand>
        <name>Zn(2+)</name>
        <dbReference type="ChEBI" id="CHEBI:29105"/>
    </ligand>
</feature>
<organism evidence="3 4">
    <name type="scientific">Thermobifida fusca TM51</name>
    <dbReference type="NCBI Taxonomy" id="1169414"/>
    <lineage>
        <taxon>Bacteria</taxon>
        <taxon>Bacillati</taxon>
        <taxon>Actinomycetota</taxon>
        <taxon>Actinomycetes</taxon>
        <taxon>Streptosporangiales</taxon>
        <taxon>Nocardiopsidaceae</taxon>
        <taxon>Thermobifida</taxon>
    </lineage>
</organism>
<keyword evidence="4" id="KW-1185">Reference proteome</keyword>
<proteinExistence type="inferred from homology"/>
<comment type="subunit">
    <text evidence="2">Forms a complex with the RNAP catalytic core and with free principal sigma factors.</text>
</comment>
<keyword evidence="2" id="KW-0804">Transcription</keyword>
<feature type="binding site" evidence="2">
    <location>
        <position position="82"/>
    </location>
    <ligand>
        <name>Zn(2+)</name>
        <dbReference type="ChEBI" id="CHEBI:29105"/>
    </ligand>
</feature>
<keyword evidence="1 2" id="KW-0479">Metal-binding</keyword>
<dbReference type="InterPro" id="IPR038638">
    <property type="entry name" value="RbpA_sf"/>
</dbReference>
<dbReference type="GO" id="GO:0045893">
    <property type="term" value="P:positive regulation of DNA-templated transcription"/>
    <property type="evidence" value="ECO:0007669"/>
    <property type="project" value="UniProtKB-UniRule"/>
</dbReference>
<comment type="function">
    <text evidence="2">Binds to RNA polymerase (RNAP), stimulating transcription from principal, but not alternative sigma factor promoters.</text>
</comment>
<keyword evidence="2" id="KW-0862">Zinc</keyword>
<evidence type="ECO:0000313" key="4">
    <source>
        <dbReference type="Proteomes" id="UP000014184"/>
    </source>
</evidence>
<evidence type="ECO:0000313" key="3">
    <source>
        <dbReference type="EMBL" id="EOR70927.1"/>
    </source>
</evidence>
<dbReference type="Gene3D" id="2.20.28.270">
    <property type="entry name" value="RNA polymerase-binding protein A"/>
    <property type="match status" value="1"/>
</dbReference>
<dbReference type="Proteomes" id="UP000014184">
    <property type="component" value="Unassembled WGS sequence"/>
</dbReference>
<name>A0A9P2T9E5_THEFU</name>
<dbReference type="InterPro" id="IPR018527">
    <property type="entry name" value="Rubredoxin_Fe_BS"/>
</dbReference>
<dbReference type="InterPro" id="IPR025182">
    <property type="entry name" value="RNApol-bd_RbpA"/>
</dbReference>
<dbReference type="Pfam" id="PF13397">
    <property type="entry name" value="RbpA"/>
    <property type="match status" value="1"/>
</dbReference>
<evidence type="ECO:0000256" key="2">
    <source>
        <dbReference type="HAMAP-Rule" id="MF_01483"/>
    </source>
</evidence>
<dbReference type="AlphaFoldDB" id="A0A9P2T9E5"/>
<evidence type="ECO:0000256" key="1">
    <source>
        <dbReference type="ARBA" id="ARBA00022723"/>
    </source>
</evidence>
<dbReference type="GO" id="GO:0001000">
    <property type="term" value="F:bacterial-type RNA polymerase core enzyme binding"/>
    <property type="evidence" value="ECO:0007669"/>
    <property type="project" value="UniProtKB-UniRule"/>
</dbReference>
<comment type="cofactor">
    <cofactor evidence="2">
        <name>Zn(2+)</name>
        <dbReference type="ChEBI" id="CHEBI:29105"/>
    </cofactor>
    <text evidence="2">Bind 1 Zn(2+) per subunit.</text>
</comment>
<keyword evidence="2" id="KW-0805">Transcription regulation</keyword>
<comment type="similarity">
    <text evidence="2">Belongs to the RNA polymerase-binding protein RbpA family.</text>
</comment>
<dbReference type="GO" id="GO:0008270">
    <property type="term" value="F:zinc ion binding"/>
    <property type="evidence" value="ECO:0007669"/>
    <property type="project" value="UniProtKB-UniRule"/>
</dbReference>
<dbReference type="HAMAP" id="MF_01483">
    <property type="entry name" value="RbpA"/>
    <property type="match status" value="1"/>
</dbReference>
<feature type="binding site" evidence="2">
    <location>
        <position position="79"/>
    </location>
    <ligand>
        <name>Zn(2+)</name>
        <dbReference type="ChEBI" id="CHEBI:29105"/>
    </ligand>
</feature>
<protein>
    <recommendedName>
        <fullName evidence="2">RNA polymerase-binding protein RbpA</fullName>
    </recommendedName>
</protein>
<accession>A0A9P2T9E5</accession>
<feature type="binding site" evidence="2">
    <location>
        <position position="57"/>
    </location>
    <ligand>
        <name>Zn(2+)</name>
        <dbReference type="ChEBI" id="CHEBI:29105"/>
    </ligand>
</feature>
<gene>
    <name evidence="2" type="primary">rbpA</name>
    <name evidence="3" type="ORF">TM51_10363</name>
</gene>
<sequence>MLCAFCGACGGLAGHITLKEFFVGSGSAIRGSRVGAGPMGEAERGEAAPRIRVAFYCANKHQVVPSFAHDAQIPDEWDCPRCGFPAGKDPENPPAPPKTEPYKTHLAYVKERRSEADGEAILQEAIAKLRAERAAMSSALKSFTD</sequence>
<dbReference type="PROSITE" id="PS00202">
    <property type="entry name" value="RUBREDOXIN"/>
    <property type="match status" value="1"/>
</dbReference>
<dbReference type="EMBL" id="AOSG01000056">
    <property type="protein sequence ID" value="EOR70927.1"/>
    <property type="molecule type" value="Genomic_DNA"/>
</dbReference>